<dbReference type="GO" id="GO:0005664">
    <property type="term" value="C:nuclear origin of replication recognition complex"/>
    <property type="evidence" value="ECO:0000318"/>
    <property type="project" value="GO_Central"/>
</dbReference>
<evidence type="ECO:0000256" key="1">
    <source>
        <dbReference type="ARBA" id="ARBA00004123"/>
    </source>
</evidence>
<dbReference type="SMART" id="SM00369">
    <property type="entry name" value="LRR_TYP"/>
    <property type="match status" value="1"/>
</dbReference>
<keyword evidence="6" id="KW-0433">Leucine-rich repeat</keyword>
<dbReference type="SUPFAM" id="SSF50978">
    <property type="entry name" value="WD40 repeat-like"/>
    <property type="match status" value="1"/>
</dbReference>
<dbReference type="GO" id="GO:0005813">
    <property type="term" value="C:centrosome"/>
    <property type="evidence" value="ECO:0007669"/>
    <property type="project" value="UniProtKB-SubCell"/>
</dbReference>
<dbReference type="Pfam" id="PF23215">
    <property type="entry name" value="WD_LRWD1"/>
    <property type="match status" value="1"/>
</dbReference>
<reference evidence="12" key="2">
    <citation type="journal article" date="2008" name="Genome Biol.">
        <title>Improved genome assembly and evidence-based global gene model set for the chordate Ciona intestinalis: new insight into intron and operon populations.</title>
        <authorList>
            <person name="Satou Y."/>
            <person name="Mineta K."/>
            <person name="Ogasawara M."/>
            <person name="Sasakura Y."/>
            <person name="Shoguchi E."/>
            <person name="Ueno K."/>
            <person name="Yamada L."/>
            <person name="Matsumoto J."/>
            <person name="Wasserscheid J."/>
            <person name="Dewar K."/>
            <person name="Wiley G.B."/>
            <person name="Macmil S.L."/>
            <person name="Roe B.A."/>
            <person name="Zeller R.W."/>
            <person name="Hastings K.E."/>
            <person name="Lemaire P."/>
            <person name="Lindquist E."/>
            <person name="Endo T."/>
            <person name="Hotta K."/>
            <person name="Inaba K."/>
        </authorList>
    </citation>
    <scope>NUCLEOTIDE SEQUENCE [LARGE SCALE GENOMIC DNA]</scope>
    <source>
        <strain evidence="12">wild type</strain>
    </source>
</reference>
<dbReference type="FunCoup" id="H2XW41">
    <property type="interactions" value="34"/>
</dbReference>
<evidence type="ECO:0000256" key="9">
    <source>
        <dbReference type="ARBA" id="ARBA00023242"/>
    </source>
</evidence>
<keyword evidence="4" id="KW-0158">Chromosome</keyword>
<evidence type="ECO:0000259" key="10">
    <source>
        <dbReference type="Pfam" id="PF23211"/>
    </source>
</evidence>
<evidence type="ECO:0000256" key="7">
    <source>
        <dbReference type="ARBA" id="ARBA00022737"/>
    </source>
</evidence>
<evidence type="ECO:0000256" key="8">
    <source>
        <dbReference type="ARBA" id="ARBA00023212"/>
    </source>
</evidence>
<name>H2XW41_CIOIN</name>
<keyword evidence="7" id="KW-0677">Repeat</keyword>
<dbReference type="Gene3D" id="3.80.10.10">
    <property type="entry name" value="Ribonuclease Inhibitor"/>
    <property type="match status" value="1"/>
</dbReference>
<feature type="domain" description="Leucine-rich repeat and WD repeat-containing protein 1 LRR" evidence="10">
    <location>
        <begin position="16"/>
        <end position="196"/>
    </location>
</feature>
<dbReference type="SMART" id="SM00320">
    <property type="entry name" value="WD40"/>
    <property type="match status" value="3"/>
</dbReference>
<dbReference type="InterPro" id="IPR015943">
    <property type="entry name" value="WD40/YVTN_repeat-like_dom_sf"/>
</dbReference>
<dbReference type="SUPFAM" id="SSF52058">
    <property type="entry name" value="L domain-like"/>
    <property type="match status" value="1"/>
</dbReference>
<evidence type="ECO:0000256" key="5">
    <source>
        <dbReference type="ARBA" id="ARBA00022490"/>
    </source>
</evidence>
<dbReference type="EMBL" id="EAAA01002690">
    <property type="status" value="NOT_ANNOTATED_CDS"/>
    <property type="molecule type" value="Genomic_DNA"/>
</dbReference>
<dbReference type="InterPro" id="IPR056363">
    <property type="entry name" value="LRR_LRWD1_dom"/>
</dbReference>
<dbReference type="InterPro" id="IPR003591">
    <property type="entry name" value="Leu-rich_rpt_typical-subtyp"/>
</dbReference>
<reference evidence="12" key="3">
    <citation type="submission" date="2025-08" db="UniProtKB">
        <authorList>
            <consortium name="Ensembl"/>
        </authorList>
    </citation>
    <scope>IDENTIFICATION</scope>
</reference>
<dbReference type="Ensembl" id="ENSCINT00000033031.1">
    <property type="protein sequence ID" value="ENSCINP00000033875.1"/>
    <property type="gene ID" value="ENSCING00000019098.1"/>
</dbReference>
<feature type="domain" description="Leucine-rich repeat and WD repeat-containing protein 1 WD" evidence="11">
    <location>
        <begin position="254"/>
        <end position="648"/>
    </location>
</feature>
<evidence type="ECO:0000313" key="13">
    <source>
        <dbReference type="Proteomes" id="UP000008144"/>
    </source>
</evidence>
<evidence type="ECO:0000256" key="4">
    <source>
        <dbReference type="ARBA" id="ARBA00022454"/>
    </source>
</evidence>
<evidence type="ECO:0000256" key="6">
    <source>
        <dbReference type="ARBA" id="ARBA00022614"/>
    </source>
</evidence>
<organism evidence="12 13">
    <name type="scientific">Ciona intestinalis</name>
    <name type="common">Transparent sea squirt</name>
    <name type="synonym">Ascidia intestinalis</name>
    <dbReference type="NCBI Taxonomy" id="7719"/>
    <lineage>
        <taxon>Eukaryota</taxon>
        <taxon>Metazoa</taxon>
        <taxon>Chordata</taxon>
        <taxon>Tunicata</taxon>
        <taxon>Ascidiacea</taxon>
        <taxon>Phlebobranchia</taxon>
        <taxon>Cionidae</taxon>
        <taxon>Ciona</taxon>
    </lineage>
</organism>
<accession>H2XW41</accession>
<keyword evidence="9" id="KW-0539">Nucleus</keyword>
<evidence type="ECO:0000259" key="11">
    <source>
        <dbReference type="Pfam" id="PF23215"/>
    </source>
</evidence>
<dbReference type="GO" id="GO:0006325">
    <property type="term" value="P:chromatin organization"/>
    <property type="evidence" value="ECO:0000318"/>
    <property type="project" value="GO_Central"/>
</dbReference>
<dbReference type="GO" id="GO:0071169">
    <property type="term" value="P:establishment of protein localization to chromatin"/>
    <property type="evidence" value="ECO:0000318"/>
    <property type="project" value="GO_Central"/>
</dbReference>
<dbReference type="GeneTree" id="ENSGT00940000154248"/>
<keyword evidence="5" id="KW-0963">Cytoplasm</keyword>
<protein>
    <recommendedName>
        <fullName evidence="14">Leucine-rich repeat and WD repeat-containing protein 1</fullName>
    </recommendedName>
</protein>
<dbReference type="PANTHER" id="PTHR24370">
    <property type="entry name" value="OPTICIN"/>
    <property type="match status" value="1"/>
</dbReference>
<dbReference type="PANTHER" id="PTHR24370:SF10">
    <property type="entry name" value="LEUCINE-RICH REPEAT AND WD REPEAT-CONTAINING PROTEIN 1"/>
    <property type="match status" value="1"/>
</dbReference>
<dbReference type="InterPro" id="IPR036322">
    <property type="entry name" value="WD40_repeat_dom_sf"/>
</dbReference>
<dbReference type="Pfam" id="PF23211">
    <property type="entry name" value="LRR_LRWD1"/>
    <property type="match status" value="1"/>
</dbReference>
<comment type="subcellular location">
    <subcellularLocation>
        <location evidence="2">Chromosome</location>
    </subcellularLocation>
    <subcellularLocation>
        <location evidence="3">Cytoplasm</location>
        <location evidence="3">Cytoskeleton</location>
        <location evidence="3">Microtubule organizing center</location>
        <location evidence="3">Centrosome</location>
    </subcellularLocation>
    <subcellularLocation>
        <location evidence="1">Nucleus</location>
    </subcellularLocation>
</comment>
<evidence type="ECO:0008006" key="14">
    <source>
        <dbReference type="Google" id="ProtNLM"/>
    </source>
</evidence>
<reference evidence="13" key="1">
    <citation type="journal article" date="2002" name="Science">
        <title>The draft genome of Ciona intestinalis: insights into chordate and vertebrate origins.</title>
        <authorList>
            <person name="Dehal P."/>
            <person name="Satou Y."/>
            <person name="Campbell R.K."/>
            <person name="Chapman J."/>
            <person name="Degnan B."/>
            <person name="De Tomaso A."/>
            <person name="Davidson B."/>
            <person name="Di Gregorio A."/>
            <person name="Gelpke M."/>
            <person name="Goodstein D.M."/>
            <person name="Harafuji N."/>
            <person name="Hastings K.E."/>
            <person name="Ho I."/>
            <person name="Hotta K."/>
            <person name="Huang W."/>
            <person name="Kawashima T."/>
            <person name="Lemaire P."/>
            <person name="Martinez D."/>
            <person name="Meinertzhagen I.A."/>
            <person name="Necula S."/>
            <person name="Nonaka M."/>
            <person name="Putnam N."/>
            <person name="Rash S."/>
            <person name="Saiga H."/>
            <person name="Satake M."/>
            <person name="Terry A."/>
            <person name="Yamada L."/>
            <person name="Wang H.G."/>
            <person name="Awazu S."/>
            <person name="Azumi K."/>
            <person name="Boore J."/>
            <person name="Branno M."/>
            <person name="Chin-Bow S."/>
            <person name="DeSantis R."/>
            <person name="Doyle S."/>
            <person name="Francino P."/>
            <person name="Keys D.N."/>
            <person name="Haga S."/>
            <person name="Hayashi H."/>
            <person name="Hino K."/>
            <person name="Imai K.S."/>
            <person name="Inaba K."/>
            <person name="Kano S."/>
            <person name="Kobayashi K."/>
            <person name="Kobayashi M."/>
            <person name="Lee B.I."/>
            <person name="Makabe K.W."/>
            <person name="Manohar C."/>
            <person name="Matassi G."/>
            <person name="Medina M."/>
            <person name="Mochizuki Y."/>
            <person name="Mount S."/>
            <person name="Morishita T."/>
            <person name="Miura S."/>
            <person name="Nakayama A."/>
            <person name="Nishizaka S."/>
            <person name="Nomoto H."/>
            <person name="Ohta F."/>
            <person name="Oishi K."/>
            <person name="Rigoutsos I."/>
            <person name="Sano M."/>
            <person name="Sasaki A."/>
            <person name="Sasakura Y."/>
            <person name="Shoguchi E."/>
            <person name="Shin-i T."/>
            <person name="Spagnuolo A."/>
            <person name="Stainier D."/>
            <person name="Suzuki M.M."/>
            <person name="Tassy O."/>
            <person name="Takatori N."/>
            <person name="Tokuoka M."/>
            <person name="Yagi K."/>
            <person name="Yoshizaki F."/>
            <person name="Wada S."/>
            <person name="Zhang C."/>
            <person name="Hyatt P.D."/>
            <person name="Larimer F."/>
            <person name="Detter C."/>
            <person name="Doggett N."/>
            <person name="Glavina T."/>
            <person name="Hawkins T."/>
            <person name="Richardson P."/>
            <person name="Lucas S."/>
            <person name="Kohara Y."/>
            <person name="Levine M."/>
            <person name="Satoh N."/>
            <person name="Rokhsar D.S."/>
        </authorList>
    </citation>
    <scope>NUCLEOTIDE SEQUENCE [LARGE SCALE GENOMIC DNA]</scope>
</reference>
<dbReference type="Proteomes" id="UP000008144">
    <property type="component" value="Chromosome 8"/>
</dbReference>
<keyword evidence="8" id="KW-0206">Cytoskeleton</keyword>
<reference evidence="12" key="4">
    <citation type="submission" date="2025-09" db="UniProtKB">
        <authorList>
            <consortium name="Ensembl"/>
        </authorList>
    </citation>
    <scope>IDENTIFICATION</scope>
</reference>
<dbReference type="InterPro" id="IPR056160">
    <property type="entry name" value="WD_LRWD1"/>
</dbReference>
<dbReference type="OMA" id="TCPDKGI"/>
<dbReference type="InterPro" id="IPR032675">
    <property type="entry name" value="LRR_dom_sf"/>
</dbReference>
<dbReference type="InParanoid" id="H2XW41"/>
<evidence type="ECO:0000256" key="2">
    <source>
        <dbReference type="ARBA" id="ARBA00004286"/>
    </source>
</evidence>
<dbReference type="InterPro" id="IPR001680">
    <property type="entry name" value="WD40_rpt"/>
</dbReference>
<sequence>KGSLDETFLLKITGVAKLDQIEDLRLCGLELCDDDLRPDVLNKLSSLVELNLSGNRLTCIPEGIVLKKLQYLDISNNRVASVEWVKRFPGLIDLDIFGNIGLTVDDRYKITFLLENLNRLDRKGLEESDKLRETFTKKLIVRINNLWKKEFADNIPDDSTEKDVLKLQNEFVQRAKAKVHYGPNSLKGYRLWRIEAIAKELVLFKIECPGSNLLLEIVDDTSSSEENPAVKSEKKLTRKAKNRHTEETCGDVFSPFSFLQCHSKDNGSSDFSTQVWCCSFEPDIEEKSKTTNLVATCGGDTVCITECTTAKVQMRFQQKNEEFYVVAWSTLNINKHKSNILVAAGCLGFIHLLHPKQGLCYGRINAHSSPIQTVMFSPYCPTHLLTGDKKGNVYMIDIDVPTIPEYKFSWKKLMRFVGIDATPLKFCIPPIGGYLLCASEYGLYCWKSNDIMKTFPRGRSSVIINDNLSELRFPGTKMEESMVDALAMLTDDMLATKVSQQGCIFLWKFSDVEPKLKATKGNKVSVITVPVFKELKWSNTKQCFINMAACVPKCSIISGDEVGNIWIYNLSDALEETSSYKAKKSKAIVPDKITEPSRIIPFPKCTNTSGDLLLKFKKGTIYNDISCNSDMTFIVVTADTNLVGIYKKV</sequence>
<dbReference type="Gene3D" id="2.130.10.10">
    <property type="entry name" value="YVTN repeat-like/Quinoprotein amine dehydrogenase"/>
    <property type="match status" value="1"/>
</dbReference>
<dbReference type="GO" id="GO:0003682">
    <property type="term" value="F:chromatin binding"/>
    <property type="evidence" value="ECO:0000318"/>
    <property type="project" value="GO_Central"/>
</dbReference>
<dbReference type="PROSITE" id="PS51450">
    <property type="entry name" value="LRR"/>
    <property type="match status" value="1"/>
</dbReference>
<evidence type="ECO:0000313" key="12">
    <source>
        <dbReference type="Ensembl" id="ENSCINP00000033875.1"/>
    </source>
</evidence>
<dbReference type="InterPro" id="IPR052489">
    <property type="entry name" value="LRWD1"/>
</dbReference>
<keyword evidence="13" id="KW-1185">Reference proteome</keyword>
<dbReference type="AlphaFoldDB" id="H2XW41"/>
<evidence type="ECO:0000256" key="3">
    <source>
        <dbReference type="ARBA" id="ARBA00004300"/>
    </source>
</evidence>
<dbReference type="STRING" id="7719.ENSCINP00000033875"/>
<proteinExistence type="predicted"/>
<dbReference type="InterPro" id="IPR001611">
    <property type="entry name" value="Leu-rich_rpt"/>
</dbReference>